<reference evidence="8" key="1">
    <citation type="journal article" date="2021" name="Microbiology">
        <title>Metagenomic Analysis of the Microbial Community in the Underground Coal Fire Area (Kemerovo Region, Russia) Revealed Predominance of Thermophilic Members of the Phyla Deinococcus-thermus, Aquificae, and Firmicutes.</title>
        <authorList>
            <person name="Kadnikov V."/>
            <person name="Mardanov A.V."/>
            <person name="Beletsky A.V."/>
            <person name="Karnachuk O.V."/>
            <person name="Ravin N.V."/>
        </authorList>
    </citation>
    <scope>NUCLEOTIDE SEQUENCE</scope>
    <source>
        <strain evidence="8">RBS10-49</strain>
    </source>
</reference>
<gene>
    <name evidence="8" type="ORF">KM312_12955</name>
</gene>
<keyword evidence="4" id="KW-0255">Endonuclease</keyword>
<evidence type="ECO:0000256" key="7">
    <source>
        <dbReference type="ARBA" id="ARBA00023016"/>
    </source>
</evidence>
<evidence type="ECO:0000256" key="4">
    <source>
        <dbReference type="ARBA" id="ARBA00022759"/>
    </source>
</evidence>
<dbReference type="PANTHER" id="PTHR34873:SF3">
    <property type="entry name" value="ADDICTION MODULE TOXIN, HICA FAMILY"/>
    <property type="match status" value="1"/>
</dbReference>
<name>A0A947GHQ5_HYDSH</name>
<dbReference type="AlphaFoldDB" id="A0A947GHQ5"/>
<keyword evidence="2" id="KW-1277">Toxin-antitoxin system</keyword>
<keyword evidence="5" id="KW-0378">Hydrolase</keyword>
<comment type="similarity">
    <text evidence="1">Belongs to the HicA mRNA interferase family.</text>
</comment>
<comment type="caution">
    <text evidence="8">The sequence shown here is derived from an EMBL/GenBank/DDBJ whole genome shotgun (WGS) entry which is preliminary data.</text>
</comment>
<dbReference type="PANTHER" id="PTHR34873">
    <property type="entry name" value="SSR1766 PROTEIN"/>
    <property type="match status" value="1"/>
</dbReference>
<keyword evidence="6" id="KW-0694">RNA-binding</keyword>
<protein>
    <submittedName>
        <fullName evidence="8">Type II toxin-antitoxin system HicA family toxin</fullName>
    </submittedName>
</protein>
<dbReference type="InterPro" id="IPR012933">
    <property type="entry name" value="HicA_mRNA_interferase"/>
</dbReference>
<evidence type="ECO:0000256" key="1">
    <source>
        <dbReference type="ARBA" id="ARBA00006620"/>
    </source>
</evidence>
<evidence type="ECO:0000313" key="8">
    <source>
        <dbReference type="EMBL" id="MBT9283523.1"/>
    </source>
</evidence>
<evidence type="ECO:0000256" key="5">
    <source>
        <dbReference type="ARBA" id="ARBA00022801"/>
    </source>
</evidence>
<dbReference type="GO" id="GO:0003729">
    <property type="term" value="F:mRNA binding"/>
    <property type="evidence" value="ECO:0007669"/>
    <property type="project" value="InterPro"/>
</dbReference>
<keyword evidence="7" id="KW-0346">Stress response</keyword>
<evidence type="ECO:0000256" key="6">
    <source>
        <dbReference type="ARBA" id="ARBA00022884"/>
    </source>
</evidence>
<dbReference type="InterPro" id="IPR038570">
    <property type="entry name" value="HicA_sf"/>
</dbReference>
<dbReference type="Gene3D" id="3.30.920.30">
    <property type="entry name" value="Hypothetical protein"/>
    <property type="match status" value="1"/>
</dbReference>
<dbReference type="SUPFAM" id="SSF54786">
    <property type="entry name" value="YcfA/nrd intein domain"/>
    <property type="match status" value="1"/>
</dbReference>
<dbReference type="EMBL" id="JAHHQF010000108">
    <property type="protein sequence ID" value="MBT9283523.1"/>
    <property type="molecule type" value="Genomic_DNA"/>
</dbReference>
<keyword evidence="3" id="KW-0540">Nuclease</keyword>
<dbReference type="Pfam" id="PF07927">
    <property type="entry name" value="HicA_toxin"/>
    <property type="match status" value="1"/>
</dbReference>
<dbReference type="GO" id="GO:0016787">
    <property type="term" value="F:hydrolase activity"/>
    <property type="evidence" value="ECO:0007669"/>
    <property type="project" value="UniProtKB-KW"/>
</dbReference>
<sequence length="64" mass="7413">MRSKSSWDIIKIIEADGWYLVRVRGSHHQFKHPFKPGLVTIPHPRKELAPKTIKSILRQAGILE</sequence>
<organism evidence="8 9">
    <name type="scientific">Hydrogenibacillus schlegelii</name>
    <name type="common">Bacillus schlegelii</name>
    <dbReference type="NCBI Taxonomy" id="1484"/>
    <lineage>
        <taxon>Bacteria</taxon>
        <taxon>Bacillati</taxon>
        <taxon>Bacillota</taxon>
        <taxon>Bacilli</taxon>
        <taxon>Bacillales</taxon>
        <taxon>Bacillales Family X. Incertae Sedis</taxon>
        <taxon>Hydrogenibacillus</taxon>
    </lineage>
</organism>
<dbReference type="Proteomes" id="UP000748108">
    <property type="component" value="Unassembled WGS sequence"/>
</dbReference>
<evidence type="ECO:0000256" key="3">
    <source>
        <dbReference type="ARBA" id="ARBA00022722"/>
    </source>
</evidence>
<proteinExistence type="inferred from homology"/>
<evidence type="ECO:0000256" key="2">
    <source>
        <dbReference type="ARBA" id="ARBA00022649"/>
    </source>
</evidence>
<evidence type="ECO:0000313" key="9">
    <source>
        <dbReference type="Proteomes" id="UP000748108"/>
    </source>
</evidence>
<accession>A0A947GHQ5</accession>
<dbReference type="GO" id="GO:0004519">
    <property type="term" value="F:endonuclease activity"/>
    <property type="evidence" value="ECO:0007669"/>
    <property type="project" value="UniProtKB-KW"/>
</dbReference>